<dbReference type="PROSITE" id="PS50943">
    <property type="entry name" value="HTH_CROC1"/>
    <property type="match status" value="1"/>
</dbReference>
<dbReference type="OrthoDB" id="129377at2"/>
<dbReference type="InterPro" id="IPR001387">
    <property type="entry name" value="Cro/C1-type_HTH"/>
</dbReference>
<organism evidence="2 3">
    <name type="scientific">Dolichospermum planctonicum</name>
    <dbReference type="NCBI Taxonomy" id="136072"/>
    <lineage>
        <taxon>Bacteria</taxon>
        <taxon>Bacillati</taxon>
        <taxon>Cyanobacteriota</taxon>
        <taxon>Cyanophyceae</taxon>
        <taxon>Nostocales</taxon>
        <taxon>Aphanizomenonaceae</taxon>
        <taxon>Dolichospermum</taxon>
    </lineage>
</organism>
<dbReference type="RefSeq" id="WP_137908399.1">
    <property type="nucleotide sequence ID" value="NZ_BJCF01000028.1"/>
</dbReference>
<dbReference type="EMBL" id="BJCF01000028">
    <property type="protein sequence ID" value="GCL42842.1"/>
    <property type="molecule type" value="Genomic_DNA"/>
</dbReference>
<dbReference type="CDD" id="cd00093">
    <property type="entry name" value="HTH_XRE"/>
    <property type="match status" value="1"/>
</dbReference>
<sequence>MPEENQVEVSSGNVFADLGLSNPEERLLKAELVRKISEIITNLNLTQVQAAEILGIDQPKVSLLIRGRLSGFSTDRLMDYLNKLGSDVEITVKPKPENRKFAQIIVV</sequence>
<accession>A0A480AEH8</accession>
<dbReference type="SUPFAM" id="SSF47413">
    <property type="entry name" value="lambda repressor-like DNA-binding domains"/>
    <property type="match status" value="1"/>
</dbReference>
<dbReference type="Gene3D" id="1.10.260.40">
    <property type="entry name" value="lambda repressor-like DNA-binding domains"/>
    <property type="match status" value="1"/>
</dbReference>
<dbReference type="SMART" id="SM00530">
    <property type="entry name" value="HTH_XRE"/>
    <property type="match status" value="1"/>
</dbReference>
<reference evidence="3" key="1">
    <citation type="submission" date="2019-02" db="EMBL/GenBank/DDBJ databases">
        <title>Draft genome sequence of Dolichospermum planctonicum NIES-80.</title>
        <authorList>
            <person name="Yamaguchi H."/>
            <person name="Suzuki S."/>
            <person name="Kawachi M."/>
        </authorList>
    </citation>
    <scope>NUCLEOTIDE SEQUENCE [LARGE SCALE GENOMIC DNA]</scope>
    <source>
        <strain evidence="3">NIES-80</strain>
    </source>
</reference>
<dbReference type="InterPro" id="IPR039554">
    <property type="entry name" value="HigA2-like_HTH"/>
</dbReference>
<name>A0A480AEH8_9CYAN</name>
<comment type="caution">
    <text evidence="2">The sequence shown here is derived from an EMBL/GenBank/DDBJ whole genome shotgun (WGS) entry which is preliminary data.</text>
</comment>
<feature type="domain" description="HTH cro/C1-type" evidence="1">
    <location>
        <begin position="36"/>
        <end position="91"/>
    </location>
</feature>
<dbReference type="Proteomes" id="UP000299367">
    <property type="component" value="Unassembled WGS sequence"/>
</dbReference>
<evidence type="ECO:0000313" key="2">
    <source>
        <dbReference type="EMBL" id="GCL42842.1"/>
    </source>
</evidence>
<evidence type="ECO:0000259" key="1">
    <source>
        <dbReference type="PROSITE" id="PS50943"/>
    </source>
</evidence>
<dbReference type="InterPro" id="IPR010982">
    <property type="entry name" value="Lambda_DNA-bd_dom_sf"/>
</dbReference>
<evidence type="ECO:0000313" key="3">
    <source>
        <dbReference type="Proteomes" id="UP000299367"/>
    </source>
</evidence>
<protein>
    <submittedName>
        <fullName evidence="2">Putative XRE family transcriptional regulator</fullName>
    </submittedName>
</protein>
<proteinExistence type="predicted"/>
<dbReference type="AlphaFoldDB" id="A0A480AEH8"/>
<gene>
    <name evidence="2" type="ORF">NIES80_25500</name>
</gene>
<dbReference type="GO" id="GO:0003677">
    <property type="term" value="F:DNA binding"/>
    <property type="evidence" value="ECO:0007669"/>
    <property type="project" value="InterPro"/>
</dbReference>
<dbReference type="Pfam" id="PF13744">
    <property type="entry name" value="HTH_37"/>
    <property type="match status" value="1"/>
</dbReference>